<gene>
    <name evidence="8" type="ORF">AVDCRST_MAG11-989</name>
</gene>
<dbReference type="PANTHER" id="PTHR33884">
    <property type="entry name" value="UPF0410 PROTEIN YMGE"/>
    <property type="match status" value="1"/>
</dbReference>
<keyword evidence="4 7" id="KW-0812">Transmembrane</keyword>
<evidence type="ECO:0008006" key="9">
    <source>
        <dbReference type="Google" id="ProtNLM"/>
    </source>
</evidence>
<evidence type="ECO:0000256" key="1">
    <source>
        <dbReference type="ARBA" id="ARBA00004651"/>
    </source>
</evidence>
<evidence type="ECO:0000256" key="6">
    <source>
        <dbReference type="ARBA" id="ARBA00023136"/>
    </source>
</evidence>
<dbReference type="Pfam" id="PF04226">
    <property type="entry name" value="Transgly_assoc"/>
    <property type="match status" value="1"/>
</dbReference>
<feature type="transmembrane region" description="Helical" evidence="7">
    <location>
        <begin position="6"/>
        <end position="22"/>
    </location>
</feature>
<evidence type="ECO:0000256" key="3">
    <source>
        <dbReference type="ARBA" id="ARBA00022475"/>
    </source>
</evidence>
<evidence type="ECO:0000256" key="2">
    <source>
        <dbReference type="ARBA" id="ARBA00011006"/>
    </source>
</evidence>
<evidence type="ECO:0000256" key="7">
    <source>
        <dbReference type="SAM" id="Phobius"/>
    </source>
</evidence>
<comment type="subcellular location">
    <subcellularLocation>
        <location evidence="1">Cell membrane</location>
        <topology evidence="1">Multi-pass membrane protein</topology>
    </subcellularLocation>
</comment>
<sequence>MPPWLYWTLLGLLAGALAKFLVPGRDPSGCIVTVGLGILGAWIGGVVGSVLGWGGVTSGRFDLRSVALATAGAVVVLLLGRLVRRL</sequence>
<evidence type="ECO:0000313" key="8">
    <source>
        <dbReference type="EMBL" id="CAA9303321.1"/>
    </source>
</evidence>
<dbReference type="EMBL" id="CADCTU010000222">
    <property type="protein sequence ID" value="CAA9303321.1"/>
    <property type="molecule type" value="Genomic_DNA"/>
</dbReference>
<keyword evidence="6 7" id="KW-0472">Membrane</keyword>
<dbReference type="InterPro" id="IPR007341">
    <property type="entry name" value="Transgly_assoc"/>
</dbReference>
<keyword evidence="3" id="KW-1003">Cell membrane</keyword>
<name>A0A6J4KE31_9BACT</name>
<reference evidence="8" key="1">
    <citation type="submission" date="2020-02" db="EMBL/GenBank/DDBJ databases">
        <authorList>
            <person name="Meier V. D."/>
        </authorList>
    </citation>
    <scope>NUCLEOTIDE SEQUENCE</scope>
    <source>
        <strain evidence="8">AVDCRST_MAG11</strain>
    </source>
</reference>
<feature type="transmembrane region" description="Helical" evidence="7">
    <location>
        <begin position="29"/>
        <end position="53"/>
    </location>
</feature>
<dbReference type="AlphaFoldDB" id="A0A6J4KE31"/>
<evidence type="ECO:0000256" key="5">
    <source>
        <dbReference type="ARBA" id="ARBA00022989"/>
    </source>
</evidence>
<accession>A0A6J4KE31</accession>
<dbReference type="PANTHER" id="PTHR33884:SF3">
    <property type="entry name" value="UPF0410 PROTEIN YMGE"/>
    <property type="match status" value="1"/>
</dbReference>
<evidence type="ECO:0000256" key="4">
    <source>
        <dbReference type="ARBA" id="ARBA00022692"/>
    </source>
</evidence>
<keyword evidence="5 7" id="KW-1133">Transmembrane helix</keyword>
<proteinExistence type="inferred from homology"/>
<feature type="transmembrane region" description="Helical" evidence="7">
    <location>
        <begin position="65"/>
        <end position="83"/>
    </location>
</feature>
<protein>
    <recommendedName>
        <fullName evidence="9">GlsB/YeaQ/YmgE family stress response membrane protein</fullName>
    </recommendedName>
</protein>
<organism evidence="8">
    <name type="scientific">uncultured Gemmatimonadaceae bacterium</name>
    <dbReference type="NCBI Taxonomy" id="246130"/>
    <lineage>
        <taxon>Bacteria</taxon>
        <taxon>Pseudomonadati</taxon>
        <taxon>Gemmatimonadota</taxon>
        <taxon>Gemmatimonadia</taxon>
        <taxon>Gemmatimonadales</taxon>
        <taxon>Gemmatimonadaceae</taxon>
        <taxon>environmental samples</taxon>
    </lineage>
</organism>
<dbReference type="GO" id="GO:0005886">
    <property type="term" value="C:plasma membrane"/>
    <property type="evidence" value="ECO:0007669"/>
    <property type="project" value="UniProtKB-SubCell"/>
</dbReference>
<comment type="similarity">
    <text evidence="2">Belongs to the UPF0410 family.</text>
</comment>